<accession>A0ABV4KWI6</accession>
<name>A0ABV4KWI6_9GAMM</name>
<dbReference type="Proteomes" id="UP001569154">
    <property type="component" value="Unassembled WGS sequence"/>
</dbReference>
<dbReference type="CDD" id="cd06532">
    <property type="entry name" value="Glyco_transf_25"/>
    <property type="match status" value="1"/>
</dbReference>
<protein>
    <submittedName>
        <fullName evidence="2">Glycosyltransferase family 25 protein</fullName>
    </submittedName>
</protein>
<dbReference type="Pfam" id="PF01755">
    <property type="entry name" value="Glyco_transf_25"/>
    <property type="match status" value="1"/>
</dbReference>
<dbReference type="RefSeq" id="WP_241814535.1">
    <property type="nucleotide sequence ID" value="NZ_AJYG02000047.1"/>
</dbReference>
<sequence length="250" mass="28577">MLSISVPNVFVVSLKRSVERREKIANEMAEKSISFIFFDAVDGNQGLPDLAADYDYAKRLWLTSGYMPSKGELGCYASHYALWVKCIEMGEPIVVCEDDITLSDEAPSILSLALKKAQQYGFVRLEDIEPGGERTQVESSDSGTVYLMKDNYGGTRAYAISPTAAMRLVKHRWCYPVDCFIGANFLHGQYSYQMEPLLVKTHGEDCSTVQDTVRNRAPLYRKPSRELYTLYKKIMLSLMYWRKRKEISRR</sequence>
<gene>
    <name evidence="2" type="ORF">ACED35_01540</name>
</gene>
<evidence type="ECO:0000313" key="2">
    <source>
        <dbReference type="EMBL" id="MEZ8079774.1"/>
    </source>
</evidence>
<reference evidence="2 3" key="1">
    <citation type="submission" date="2024-06" db="EMBL/GenBank/DDBJ databases">
        <authorList>
            <person name="Steensen K."/>
            <person name="Seneca J."/>
            <person name="Bartlau N."/>
            <person name="Yu A.X."/>
            <person name="Polz M.F."/>
        </authorList>
    </citation>
    <scope>NUCLEOTIDE SEQUENCE [LARGE SCALE GENOMIC DNA]</scope>
    <source>
        <strain evidence="2 3">1F260</strain>
    </source>
</reference>
<dbReference type="InterPro" id="IPR002654">
    <property type="entry name" value="Glyco_trans_25"/>
</dbReference>
<comment type="caution">
    <text evidence="2">The sequence shown here is derived from an EMBL/GenBank/DDBJ whole genome shotgun (WGS) entry which is preliminary data.</text>
</comment>
<dbReference type="EMBL" id="JBGONM010000002">
    <property type="protein sequence ID" value="MEZ8079774.1"/>
    <property type="molecule type" value="Genomic_DNA"/>
</dbReference>
<proteinExistence type="predicted"/>
<feature type="domain" description="Glycosyl transferase family 25" evidence="1">
    <location>
        <begin position="8"/>
        <end position="181"/>
    </location>
</feature>
<organism evidence="2 3">
    <name type="scientific">Enterovibrio norvegicus</name>
    <dbReference type="NCBI Taxonomy" id="188144"/>
    <lineage>
        <taxon>Bacteria</taxon>
        <taxon>Pseudomonadati</taxon>
        <taxon>Pseudomonadota</taxon>
        <taxon>Gammaproteobacteria</taxon>
        <taxon>Vibrionales</taxon>
        <taxon>Vibrionaceae</taxon>
        <taxon>Enterovibrio</taxon>
    </lineage>
</organism>
<evidence type="ECO:0000259" key="1">
    <source>
        <dbReference type="Pfam" id="PF01755"/>
    </source>
</evidence>
<keyword evidence="3" id="KW-1185">Reference proteome</keyword>
<evidence type="ECO:0000313" key="3">
    <source>
        <dbReference type="Proteomes" id="UP001569154"/>
    </source>
</evidence>